<dbReference type="Proteomes" id="UP001292094">
    <property type="component" value="Unassembled WGS sequence"/>
</dbReference>
<comment type="subcellular location">
    <subcellularLocation>
        <location evidence="1">Golgi apparatus</location>
        <location evidence="1">trans-Golgi network membrane</location>
        <topology evidence="1">Multi-pass membrane protein</topology>
    </subcellularLocation>
</comment>
<dbReference type="InterPro" id="IPR001594">
    <property type="entry name" value="Palmitoyltrfase_DHHC"/>
</dbReference>
<name>A0AAE1Q2W5_9EUCA</name>
<proteinExistence type="inferred from homology"/>
<dbReference type="EMBL" id="JAWZYT010000786">
    <property type="protein sequence ID" value="KAK4319021.1"/>
    <property type="molecule type" value="Genomic_DNA"/>
</dbReference>
<reference evidence="12" key="1">
    <citation type="submission" date="2023-11" db="EMBL/GenBank/DDBJ databases">
        <title>Genome assemblies of two species of porcelain crab, Petrolisthes cinctipes and Petrolisthes manimaculis (Anomura: Porcellanidae).</title>
        <authorList>
            <person name="Angst P."/>
        </authorList>
    </citation>
    <scope>NUCLEOTIDE SEQUENCE</scope>
    <source>
        <strain evidence="12">PB745_02</strain>
        <tissue evidence="12">Gill</tissue>
    </source>
</reference>
<keyword evidence="6 10" id="KW-0472">Membrane</keyword>
<evidence type="ECO:0000313" key="12">
    <source>
        <dbReference type="EMBL" id="KAK4319021.1"/>
    </source>
</evidence>
<accession>A0AAE1Q2W5</accession>
<evidence type="ECO:0000256" key="5">
    <source>
        <dbReference type="ARBA" id="ARBA00023034"/>
    </source>
</evidence>
<dbReference type="GO" id="GO:0006612">
    <property type="term" value="P:protein targeting to membrane"/>
    <property type="evidence" value="ECO:0007669"/>
    <property type="project" value="TreeGrafter"/>
</dbReference>
<dbReference type="PANTHER" id="PTHR22883">
    <property type="entry name" value="ZINC FINGER DHHC DOMAIN CONTAINING PROTEIN"/>
    <property type="match status" value="1"/>
</dbReference>
<evidence type="ECO:0000259" key="11">
    <source>
        <dbReference type="Pfam" id="PF01529"/>
    </source>
</evidence>
<evidence type="ECO:0000256" key="6">
    <source>
        <dbReference type="ARBA" id="ARBA00023136"/>
    </source>
</evidence>
<gene>
    <name evidence="12" type="ORF">Pmani_010000</name>
</gene>
<keyword evidence="2 10" id="KW-0808">Transferase</keyword>
<evidence type="ECO:0000256" key="4">
    <source>
        <dbReference type="ARBA" id="ARBA00022989"/>
    </source>
</evidence>
<keyword evidence="9 10" id="KW-0012">Acyltransferase</keyword>
<organism evidence="12 13">
    <name type="scientific">Petrolisthes manimaculis</name>
    <dbReference type="NCBI Taxonomy" id="1843537"/>
    <lineage>
        <taxon>Eukaryota</taxon>
        <taxon>Metazoa</taxon>
        <taxon>Ecdysozoa</taxon>
        <taxon>Arthropoda</taxon>
        <taxon>Crustacea</taxon>
        <taxon>Multicrustacea</taxon>
        <taxon>Malacostraca</taxon>
        <taxon>Eumalacostraca</taxon>
        <taxon>Eucarida</taxon>
        <taxon>Decapoda</taxon>
        <taxon>Pleocyemata</taxon>
        <taxon>Anomura</taxon>
        <taxon>Galatheoidea</taxon>
        <taxon>Porcellanidae</taxon>
        <taxon>Petrolisthes</taxon>
    </lineage>
</organism>
<dbReference type="GO" id="GO:0019706">
    <property type="term" value="F:protein-cysteine S-palmitoyltransferase activity"/>
    <property type="evidence" value="ECO:0007669"/>
    <property type="project" value="UniProtKB-EC"/>
</dbReference>
<evidence type="ECO:0000256" key="2">
    <source>
        <dbReference type="ARBA" id="ARBA00022679"/>
    </source>
</evidence>
<evidence type="ECO:0000256" key="7">
    <source>
        <dbReference type="ARBA" id="ARBA00023139"/>
    </source>
</evidence>
<evidence type="ECO:0000256" key="8">
    <source>
        <dbReference type="ARBA" id="ARBA00023288"/>
    </source>
</evidence>
<feature type="transmembrane region" description="Helical" evidence="10">
    <location>
        <begin position="80"/>
        <end position="113"/>
    </location>
</feature>
<dbReference type="EC" id="2.3.1.225" evidence="10"/>
<dbReference type="InterPro" id="IPR039859">
    <property type="entry name" value="PFA4/ZDH16/20/ERF2-like"/>
</dbReference>
<comment type="caution">
    <text evidence="12">The sequence shown here is derived from an EMBL/GenBank/DDBJ whole genome shotgun (WGS) entry which is preliminary data.</text>
</comment>
<comment type="similarity">
    <text evidence="10">Belongs to the DHHC palmitoyltransferase family.</text>
</comment>
<keyword evidence="13" id="KW-1185">Reference proteome</keyword>
<protein>
    <recommendedName>
        <fullName evidence="10">Palmitoyltransferase</fullName>
        <ecNumber evidence="10">2.3.1.225</ecNumber>
    </recommendedName>
</protein>
<evidence type="ECO:0000256" key="1">
    <source>
        <dbReference type="ARBA" id="ARBA00004166"/>
    </source>
</evidence>
<keyword evidence="5" id="KW-0333">Golgi apparatus</keyword>
<evidence type="ECO:0000256" key="10">
    <source>
        <dbReference type="RuleBase" id="RU079119"/>
    </source>
</evidence>
<evidence type="ECO:0000256" key="3">
    <source>
        <dbReference type="ARBA" id="ARBA00022692"/>
    </source>
</evidence>
<feature type="transmembrane region" description="Helical" evidence="10">
    <location>
        <begin position="148"/>
        <end position="167"/>
    </location>
</feature>
<dbReference type="PROSITE" id="PS50216">
    <property type="entry name" value="DHHC"/>
    <property type="match status" value="1"/>
</dbReference>
<keyword evidence="3 10" id="KW-0812">Transmembrane</keyword>
<dbReference type="AlphaFoldDB" id="A0AAE1Q2W5"/>
<dbReference type="Pfam" id="PF01529">
    <property type="entry name" value="DHHC"/>
    <property type="match status" value="1"/>
</dbReference>
<evidence type="ECO:0000313" key="13">
    <source>
        <dbReference type="Proteomes" id="UP001292094"/>
    </source>
</evidence>
<dbReference type="PANTHER" id="PTHR22883:SF475">
    <property type="entry name" value="PALMITOYLTRANSFERASE ZDHHC23"/>
    <property type="match status" value="1"/>
</dbReference>
<feature type="domain" description="Palmitoyltransferase DHHC" evidence="11">
    <location>
        <begin position="224"/>
        <end position="353"/>
    </location>
</feature>
<keyword evidence="7" id="KW-0564">Palmitate</keyword>
<comment type="domain">
    <text evidence="10">The DHHC domain is required for palmitoyltransferase activity.</text>
</comment>
<comment type="catalytic activity">
    <reaction evidence="10">
        <text>L-cysteinyl-[protein] + hexadecanoyl-CoA = S-hexadecanoyl-L-cysteinyl-[protein] + CoA</text>
        <dbReference type="Rhea" id="RHEA:36683"/>
        <dbReference type="Rhea" id="RHEA-COMP:10131"/>
        <dbReference type="Rhea" id="RHEA-COMP:11032"/>
        <dbReference type="ChEBI" id="CHEBI:29950"/>
        <dbReference type="ChEBI" id="CHEBI:57287"/>
        <dbReference type="ChEBI" id="CHEBI:57379"/>
        <dbReference type="ChEBI" id="CHEBI:74151"/>
        <dbReference type="EC" id="2.3.1.225"/>
    </reaction>
</comment>
<sequence length="385" mass="43784">MPEHDDDDSALCCCEYFNEDGERSHLLATLCNCDAIDEGFDRLVTRRTVGNEHLNRIMDTISDRLRIPWYGGARKLPLDVTGAVLCVCITLLLGCFTWTTVIVTYTFFLPALLYTIHRFIRRKVVHEGTSTYNIDGSNYIKKYPRSKFYFAWLVVSLVVLLTIYYTQVITRLKISPVENLIFMFLACVSCTSLYLVRATSCAGFESPSKSGQETYGEVIESGAWRVCGQCERQVPRQASHCRTCDACYFLRDHHCLWLDVCVSQVNDRWFVSGLLSGALALLYGSHLSFTTICHPRLINLYLTTMLFPHQCPNAFVDFQSSLTVSGACYGLLLATLVSVALTQQLVCIACGVRLREYRQRRHIPGGGSPWSPKYILKNCLNFWWR</sequence>
<feature type="transmembrane region" description="Helical" evidence="10">
    <location>
        <begin position="329"/>
        <end position="352"/>
    </location>
</feature>
<evidence type="ECO:0000256" key="9">
    <source>
        <dbReference type="ARBA" id="ARBA00023315"/>
    </source>
</evidence>
<feature type="transmembrane region" description="Helical" evidence="10">
    <location>
        <begin position="179"/>
        <end position="196"/>
    </location>
</feature>
<keyword evidence="8" id="KW-0449">Lipoprotein</keyword>
<dbReference type="GO" id="GO:0005783">
    <property type="term" value="C:endoplasmic reticulum"/>
    <property type="evidence" value="ECO:0007669"/>
    <property type="project" value="TreeGrafter"/>
</dbReference>
<feature type="transmembrane region" description="Helical" evidence="10">
    <location>
        <begin position="269"/>
        <end position="289"/>
    </location>
</feature>
<dbReference type="GO" id="GO:0005794">
    <property type="term" value="C:Golgi apparatus"/>
    <property type="evidence" value="ECO:0007669"/>
    <property type="project" value="UniProtKB-SubCell"/>
</dbReference>
<keyword evidence="4 10" id="KW-1133">Transmembrane helix</keyword>